<keyword evidence="1" id="KW-1133">Transmembrane helix</keyword>
<keyword evidence="1" id="KW-0472">Membrane</keyword>
<evidence type="ECO:0000313" key="2">
    <source>
        <dbReference type="EMBL" id="BBI63238.1"/>
    </source>
</evidence>
<proteinExistence type="predicted"/>
<dbReference type="Proteomes" id="UP000320231">
    <property type="component" value="Chromosome"/>
</dbReference>
<dbReference type="EMBL" id="AP019514">
    <property type="protein sequence ID" value="BBI63238.1"/>
    <property type="molecule type" value="Genomic_DNA"/>
</dbReference>
<accession>A0A455UG19</accession>
<evidence type="ECO:0000256" key="1">
    <source>
        <dbReference type="SAM" id="Phobius"/>
    </source>
</evidence>
<organism evidence="2 3">
    <name type="scientific">Vreelandella sulfidaeris</name>
    <dbReference type="NCBI Taxonomy" id="115553"/>
    <lineage>
        <taxon>Bacteria</taxon>
        <taxon>Pseudomonadati</taxon>
        <taxon>Pseudomonadota</taxon>
        <taxon>Gammaproteobacteria</taxon>
        <taxon>Oceanospirillales</taxon>
        <taxon>Halomonadaceae</taxon>
        <taxon>Vreelandella</taxon>
    </lineage>
</organism>
<evidence type="ECO:0000313" key="3">
    <source>
        <dbReference type="Proteomes" id="UP000320231"/>
    </source>
</evidence>
<feature type="transmembrane region" description="Helical" evidence="1">
    <location>
        <begin position="29"/>
        <end position="53"/>
    </location>
</feature>
<sequence>MPFLFSGVSFFPTPHLALRGNEITLPSLRLALLQMVLGAVNWSLMAALVYLLLPQDVFYPTILGILLVSSIAG</sequence>
<dbReference type="AlphaFoldDB" id="A0A455UG19"/>
<protein>
    <submittedName>
        <fullName evidence="2">Uncharacterized protein</fullName>
    </submittedName>
</protein>
<dbReference type="KEGG" id="hsr:HSBAA_45440"/>
<keyword evidence="1" id="KW-0812">Transmembrane</keyword>
<name>A0A455UG19_9GAMM</name>
<reference evidence="2 3" key="1">
    <citation type="journal article" date="2019" name="Microbiol. Resour. Announc.">
        <title>Complete Genome Sequence of Halomonas sulfidaeris Strain Esulfide1 Isolated from a Metal Sulfide Rock at a Depth of 2,200 Meters, Obtained Using Nanopore Sequencing.</title>
        <authorList>
            <person name="Saito M."/>
            <person name="Nishigata A."/>
            <person name="Galipon J."/>
            <person name="Arakawa K."/>
        </authorList>
    </citation>
    <scope>NUCLEOTIDE SEQUENCE [LARGE SCALE GENOMIC DNA]</scope>
    <source>
        <strain evidence="2 3">ATCC BAA-803</strain>
    </source>
</reference>
<gene>
    <name evidence="2" type="ORF">HSBAA_45440</name>
</gene>